<comment type="caution">
    <text evidence="2">The sequence shown here is derived from an EMBL/GenBank/DDBJ whole genome shotgun (WGS) entry which is preliminary data.</text>
</comment>
<gene>
    <name evidence="2" type="ORF">XENORESO_014619</name>
</gene>
<feature type="compositionally biased region" description="Gly residues" evidence="1">
    <location>
        <begin position="55"/>
        <end position="67"/>
    </location>
</feature>
<sequence length="106" mass="11643">RQDFILDSIWLRSVEEGVEFRGTEELLEEGELLSEVFISEVLANVSGASEREVTEGGGGEGKAGGGRLRVSGSSSWNMSSLSVYALSSKTLKDDKFSQERICYFRV</sequence>
<proteinExistence type="predicted"/>
<evidence type="ECO:0000256" key="1">
    <source>
        <dbReference type="SAM" id="MobiDB-lite"/>
    </source>
</evidence>
<evidence type="ECO:0000313" key="2">
    <source>
        <dbReference type="EMBL" id="MEQ2262530.1"/>
    </source>
</evidence>
<keyword evidence="3" id="KW-1185">Reference proteome</keyword>
<protein>
    <submittedName>
        <fullName evidence="2">Uncharacterized protein</fullName>
    </submittedName>
</protein>
<reference evidence="2 3" key="1">
    <citation type="submission" date="2021-06" db="EMBL/GenBank/DDBJ databases">
        <authorList>
            <person name="Palmer J.M."/>
        </authorList>
    </citation>
    <scope>NUCLEOTIDE SEQUENCE [LARGE SCALE GENOMIC DNA]</scope>
    <source>
        <strain evidence="2 3">XR_2019</strain>
        <tissue evidence="2">Muscle</tissue>
    </source>
</reference>
<name>A0ABV0VZ88_9TELE</name>
<feature type="non-terminal residue" evidence="2">
    <location>
        <position position="1"/>
    </location>
</feature>
<evidence type="ECO:0000313" key="3">
    <source>
        <dbReference type="Proteomes" id="UP001444071"/>
    </source>
</evidence>
<dbReference type="EMBL" id="JAHRIM010020486">
    <property type="protein sequence ID" value="MEQ2262530.1"/>
    <property type="molecule type" value="Genomic_DNA"/>
</dbReference>
<feature type="region of interest" description="Disordered" evidence="1">
    <location>
        <begin position="49"/>
        <end position="74"/>
    </location>
</feature>
<organism evidence="2 3">
    <name type="scientific">Xenotaenia resolanae</name>
    <dbReference type="NCBI Taxonomy" id="208358"/>
    <lineage>
        <taxon>Eukaryota</taxon>
        <taxon>Metazoa</taxon>
        <taxon>Chordata</taxon>
        <taxon>Craniata</taxon>
        <taxon>Vertebrata</taxon>
        <taxon>Euteleostomi</taxon>
        <taxon>Actinopterygii</taxon>
        <taxon>Neopterygii</taxon>
        <taxon>Teleostei</taxon>
        <taxon>Neoteleostei</taxon>
        <taxon>Acanthomorphata</taxon>
        <taxon>Ovalentaria</taxon>
        <taxon>Atherinomorphae</taxon>
        <taxon>Cyprinodontiformes</taxon>
        <taxon>Goodeidae</taxon>
        <taxon>Xenotaenia</taxon>
    </lineage>
</organism>
<accession>A0ABV0VZ88</accession>
<dbReference type="Proteomes" id="UP001444071">
    <property type="component" value="Unassembled WGS sequence"/>
</dbReference>